<dbReference type="Proteomes" id="UP000204235">
    <property type="component" value="Segment"/>
</dbReference>
<evidence type="ECO:0000313" key="2">
    <source>
        <dbReference type="Proteomes" id="UP000204235"/>
    </source>
</evidence>
<evidence type="ECO:0000313" key="1">
    <source>
        <dbReference type="EMBL" id="AGX01823.1"/>
    </source>
</evidence>
<accession>W8D0H5</accession>
<proteinExistence type="predicted"/>
<protein>
    <submittedName>
        <fullName evidence="1">Uncharacterized protein</fullName>
    </submittedName>
</protein>
<name>W8D0H5_9CAUD</name>
<dbReference type="KEGG" id="vg:18501000"/>
<dbReference type="EMBL" id="KF623294">
    <property type="protein sequence ID" value="AGX01823.1"/>
    <property type="molecule type" value="Genomic_DNA"/>
</dbReference>
<dbReference type="GeneID" id="18501000"/>
<dbReference type="RefSeq" id="YP_009010154.1">
    <property type="nucleotide sequence ID" value="NC_023610.1"/>
</dbReference>
<sequence>MSGTELYYDGVNYAKLTVRELQDASIGVSKAFERNVLDTVDGKQTTEAFITNMSRIDGMNRTISDAFEYALDRVLE</sequence>
<organism evidence="1 2">
    <name type="scientific">Erwinia phage PhiEaH1</name>
    <dbReference type="NCBI Taxonomy" id="1401669"/>
    <lineage>
        <taxon>Viruses</taxon>
        <taxon>Duplodnaviria</taxon>
        <taxon>Heunggongvirae</taxon>
        <taxon>Uroviricota</taxon>
        <taxon>Caudoviricetes</taxon>
        <taxon>Chimalliviridae</taxon>
        <taxon>Iapetusvirus</taxon>
        <taxon>Iapetusvirus EaH1</taxon>
    </lineage>
</organism>
<keyword evidence="2" id="KW-1185">Reference proteome</keyword>
<reference evidence="1 2" key="1">
    <citation type="journal article" date="2014" name="FEMS Microbiol. Lett.">
        <title>The genome of the Erwinia amylovora phage PhiEaH1 reveals greater diversity and broadens the applicability of phages for the treatment of fire blight.</title>
        <authorList>
            <person name="Meczker K."/>
            <person name="Domotor D."/>
            <person name="Vass J."/>
            <person name="Rakhely G."/>
            <person name="Schneider G."/>
            <person name="Kovacs T."/>
        </authorList>
    </citation>
    <scope>NUCLEOTIDE SEQUENCE [LARGE SCALE GENOMIC DNA]</scope>
</reference>